<dbReference type="Gene3D" id="1.20.1250.20">
    <property type="entry name" value="MFS general substrate transporter like domains"/>
    <property type="match status" value="1"/>
</dbReference>
<accession>A0A0N4XEN0</accession>
<evidence type="ECO:0000256" key="1">
    <source>
        <dbReference type="ARBA" id="ARBA00004141"/>
    </source>
</evidence>
<dbReference type="InterPro" id="IPR051068">
    <property type="entry name" value="MFS_Domain-Containing_Protein"/>
</dbReference>
<keyword evidence="3 5" id="KW-1133">Transmembrane helix</keyword>
<evidence type="ECO:0000256" key="2">
    <source>
        <dbReference type="ARBA" id="ARBA00022692"/>
    </source>
</evidence>
<organism evidence="8">
    <name type="scientific">Nippostrongylus brasiliensis</name>
    <name type="common">Rat hookworm</name>
    <dbReference type="NCBI Taxonomy" id="27835"/>
    <lineage>
        <taxon>Eukaryota</taxon>
        <taxon>Metazoa</taxon>
        <taxon>Ecdysozoa</taxon>
        <taxon>Nematoda</taxon>
        <taxon>Chromadorea</taxon>
        <taxon>Rhabditida</taxon>
        <taxon>Rhabditina</taxon>
        <taxon>Rhabditomorpha</taxon>
        <taxon>Strongyloidea</taxon>
        <taxon>Heligmosomidae</taxon>
        <taxon>Nippostrongylus</taxon>
    </lineage>
</organism>
<evidence type="ECO:0000256" key="5">
    <source>
        <dbReference type="SAM" id="Phobius"/>
    </source>
</evidence>
<keyword evidence="2 5" id="KW-0812">Transmembrane</keyword>
<feature type="transmembrane region" description="Helical" evidence="5">
    <location>
        <begin position="20"/>
        <end position="40"/>
    </location>
</feature>
<protein>
    <submittedName>
        <fullName evidence="8">MFS domain-containing protein</fullName>
    </submittedName>
</protein>
<comment type="subcellular location">
    <subcellularLocation>
        <location evidence="1">Membrane</location>
        <topology evidence="1">Multi-pass membrane protein</topology>
    </subcellularLocation>
</comment>
<dbReference type="AlphaFoldDB" id="A0A0N4XEN0"/>
<sequence length="94" mass="10520">MNTLFSKILGARRQGTMQGIMLMSGSLARTVGPLLVSWLFQKYGPIPVWGLELGTLGVTLLLWLVFFRRLTPLAVPQLSSGECMKYPNGVKYRF</sequence>
<dbReference type="OMA" id="SGECMKY"/>
<proteinExistence type="predicted"/>
<dbReference type="PANTHER" id="PTHR23510">
    <property type="entry name" value="INNER MEMBRANE TRANSPORT PROTEIN YAJR"/>
    <property type="match status" value="1"/>
</dbReference>
<dbReference type="PANTHER" id="PTHR23510:SF22">
    <property type="entry name" value="MAJOR FACILITATOR SUPERFAMILY (MFS) PROFILE DOMAIN-CONTAINING PROTEIN"/>
    <property type="match status" value="1"/>
</dbReference>
<dbReference type="SUPFAM" id="SSF103473">
    <property type="entry name" value="MFS general substrate transporter"/>
    <property type="match status" value="1"/>
</dbReference>
<name>A0A0N4XEN0_NIPBR</name>
<evidence type="ECO:0000313" key="6">
    <source>
        <dbReference type="EMBL" id="VDL64145.1"/>
    </source>
</evidence>
<dbReference type="EMBL" id="UYSL01000622">
    <property type="protein sequence ID" value="VDL64145.1"/>
    <property type="molecule type" value="Genomic_DNA"/>
</dbReference>
<evidence type="ECO:0000256" key="3">
    <source>
        <dbReference type="ARBA" id="ARBA00022989"/>
    </source>
</evidence>
<dbReference type="Proteomes" id="UP000271162">
    <property type="component" value="Unassembled WGS sequence"/>
</dbReference>
<keyword evidence="7" id="KW-1185">Reference proteome</keyword>
<dbReference type="GO" id="GO:0005765">
    <property type="term" value="C:lysosomal membrane"/>
    <property type="evidence" value="ECO:0007669"/>
    <property type="project" value="TreeGrafter"/>
</dbReference>
<evidence type="ECO:0000313" key="8">
    <source>
        <dbReference type="WBParaSite" id="NBR_0000098201-mRNA-1"/>
    </source>
</evidence>
<keyword evidence="4 5" id="KW-0472">Membrane</keyword>
<dbReference type="WBParaSite" id="NBR_0000098201-mRNA-1">
    <property type="protein sequence ID" value="NBR_0000098201-mRNA-1"/>
    <property type="gene ID" value="NBR_0000098201"/>
</dbReference>
<feature type="transmembrane region" description="Helical" evidence="5">
    <location>
        <begin position="46"/>
        <end position="67"/>
    </location>
</feature>
<evidence type="ECO:0000313" key="7">
    <source>
        <dbReference type="Proteomes" id="UP000271162"/>
    </source>
</evidence>
<evidence type="ECO:0000256" key="4">
    <source>
        <dbReference type="ARBA" id="ARBA00023136"/>
    </source>
</evidence>
<dbReference type="STRING" id="27835.A0A0N4XEN0"/>
<reference evidence="8" key="1">
    <citation type="submission" date="2017-02" db="UniProtKB">
        <authorList>
            <consortium name="WormBaseParasite"/>
        </authorList>
    </citation>
    <scope>IDENTIFICATION</scope>
</reference>
<reference evidence="6 7" key="2">
    <citation type="submission" date="2018-11" db="EMBL/GenBank/DDBJ databases">
        <authorList>
            <consortium name="Pathogen Informatics"/>
        </authorList>
    </citation>
    <scope>NUCLEOTIDE SEQUENCE [LARGE SCALE GENOMIC DNA]</scope>
</reference>
<dbReference type="InterPro" id="IPR036259">
    <property type="entry name" value="MFS_trans_sf"/>
</dbReference>
<gene>
    <name evidence="6" type="ORF">NBR_LOCUS983</name>
</gene>